<reference evidence="3" key="1">
    <citation type="submission" date="2021-02" db="EMBL/GenBank/DDBJ databases">
        <authorList>
            <person name="Dougan E. K."/>
            <person name="Rhodes N."/>
            <person name="Thang M."/>
            <person name="Chan C."/>
        </authorList>
    </citation>
    <scope>NUCLEOTIDE SEQUENCE</scope>
</reference>
<dbReference type="EMBL" id="CAJNJA010014831">
    <property type="protein sequence ID" value="CAE7351144.1"/>
    <property type="molecule type" value="Genomic_DNA"/>
</dbReference>
<keyword evidence="2" id="KW-0472">Membrane</keyword>
<keyword evidence="2" id="KW-0812">Transmembrane</keyword>
<evidence type="ECO:0000313" key="4">
    <source>
        <dbReference type="Proteomes" id="UP000601435"/>
    </source>
</evidence>
<comment type="caution">
    <text evidence="3">The sequence shown here is derived from an EMBL/GenBank/DDBJ whole genome shotgun (WGS) entry which is preliminary data.</text>
</comment>
<keyword evidence="1" id="KW-0175">Coiled coil</keyword>
<dbReference type="OrthoDB" id="440860at2759"/>
<accession>A0A812PKB1</accession>
<keyword evidence="4" id="KW-1185">Reference proteome</keyword>
<keyword evidence="2" id="KW-1133">Transmembrane helix</keyword>
<feature type="coiled-coil region" evidence="1">
    <location>
        <begin position="332"/>
        <end position="364"/>
    </location>
</feature>
<proteinExistence type="predicted"/>
<evidence type="ECO:0000313" key="3">
    <source>
        <dbReference type="EMBL" id="CAE7351144.1"/>
    </source>
</evidence>
<organism evidence="3 4">
    <name type="scientific">Symbiodinium necroappetens</name>
    <dbReference type="NCBI Taxonomy" id="1628268"/>
    <lineage>
        <taxon>Eukaryota</taxon>
        <taxon>Sar</taxon>
        <taxon>Alveolata</taxon>
        <taxon>Dinophyceae</taxon>
        <taxon>Suessiales</taxon>
        <taxon>Symbiodiniaceae</taxon>
        <taxon>Symbiodinium</taxon>
    </lineage>
</organism>
<protein>
    <submittedName>
        <fullName evidence="3">Uncharacterized protein</fullName>
    </submittedName>
</protein>
<name>A0A812PKB1_9DINO</name>
<dbReference type="AlphaFoldDB" id="A0A812PKB1"/>
<sequence>MEYMRQFEKFQLADLDSYFEEAYAWYFIHVDAEDLRNRWSTVRPRVANILRAAKKVSRLPTISTWEIRRIDECLEKDIWYLRSVVRQCFFGLGRGRRLTASETARRCRLVHSEDPVLEKENQLLHARLDVRAMLRAIFSGLAVAAASSGPAGPAEVSSGTKLSQKFDYGAFDQITAQLDPEKLEENMLQAMTTNSSARENTIKKMMGKLQTFAQDEQSWEQKAIDAFHGKLSESCDKLVKAAGEATVKLQKDVQEERIAPFEEDEGCVGQLSEAIKKEMQNNLGDEHGFHGLGAAVAYVSMMGANYGCESEAGIRGLDLQDEAARLCGKAVYERQEKAAEKAAKAAAEAAKKAAKKKAKKAEVVSSASTDDASKAFELKSLRRAQLILRLHRSPIALSASSSLLILLADAVIGALGARAPCSEPCHRVFVMRDHVFHDSAKSFAVVCLCCSSENRHESTVFVPAVQGPGSPITNDLVWNGLSGMFREGRPTPTRLVQWVLQPRQSGVSTPVLFAALLAASLAAVAATLAVVNMRRTRELLLIRATEDDYPVSD</sequence>
<gene>
    <name evidence="3" type="ORF">SNEC2469_LOCUS9116</name>
</gene>
<evidence type="ECO:0000256" key="2">
    <source>
        <dbReference type="SAM" id="Phobius"/>
    </source>
</evidence>
<evidence type="ECO:0000256" key="1">
    <source>
        <dbReference type="SAM" id="Coils"/>
    </source>
</evidence>
<feature type="transmembrane region" description="Helical" evidence="2">
    <location>
        <begin position="511"/>
        <end position="531"/>
    </location>
</feature>
<dbReference type="Proteomes" id="UP000601435">
    <property type="component" value="Unassembled WGS sequence"/>
</dbReference>